<dbReference type="AlphaFoldDB" id="A0A815YWT5"/>
<proteinExistence type="predicted"/>
<feature type="coiled-coil region" evidence="1">
    <location>
        <begin position="1"/>
        <end position="28"/>
    </location>
</feature>
<comment type="caution">
    <text evidence="2">The sequence shown here is derived from an EMBL/GenBank/DDBJ whole genome shotgun (WGS) entry which is preliminary data.</text>
</comment>
<dbReference type="EMBL" id="CAJNOM010006539">
    <property type="protein sequence ID" value="CAF1670805.1"/>
    <property type="molecule type" value="Genomic_DNA"/>
</dbReference>
<evidence type="ECO:0000256" key="1">
    <source>
        <dbReference type="SAM" id="Coils"/>
    </source>
</evidence>
<protein>
    <submittedName>
        <fullName evidence="2">Uncharacterized protein</fullName>
    </submittedName>
</protein>
<accession>A0A815YWT5</accession>
<sequence length="237" mass="28726">MNVVQTYLQQLDNRKQQYETEIVEITKSITNYHRVIQPIIEKFILQQLYSLHVKTIYRTKFIYNEYEYQRLQSILNETKLNNDQIQEISHLCHSIYAYQESKQEFTLLVHYMRQSKDLLRVSDTIKDIKLPAHFKIMQNQDIRQQFIELHRTNLDHYQNRMKKSLLNLAKIRMNEKQKLFDDAQTNSQQKQHNLPLCQQFNWIVRDTIQLILSNITESLRTMYQLKTFELLGKISLN</sequence>
<evidence type="ECO:0000313" key="2">
    <source>
        <dbReference type="EMBL" id="CAF1574915.1"/>
    </source>
</evidence>
<evidence type="ECO:0000313" key="5">
    <source>
        <dbReference type="Proteomes" id="UP000663877"/>
    </source>
</evidence>
<gene>
    <name evidence="2" type="ORF">BJG266_LOCUS48105</name>
    <name evidence="3" type="ORF">QVE165_LOCUS65162</name>
</gene>
<dbReference type="Proteomes" id="UP000663877">
    <property type="component" value="Unassembled WGS sequence"/>
</dbReference>
<evidence type="ECO:0000313" key="4">
    <source>
        <dbReference type="Proteomes" id="UP000663832"/>
    </source>
</evidence>
<organism evidence="2 5">
    <name type="scientific">Adineta steineri</name>
    <dbReference type="NCBI Taxonomy" id="433720"/>
    <lineage>
        <taxon>Eukaryota</taxon>
        <taxon>Metazoa</taxon>
        <taxon>Spiralia</taxon>
        <taxon>Gnathifera</taxon>
        <taxon>Rotifera</taxon>
        <taxon>Eurotatoria</taxon>
        <taxon>Bdelloidea</taxon>
        <taxon>Adinetida</taxon>
        <taxon>Adinetidae</taxon>
        <taxon>Adineta</taxon>
    </lineage>
</organism>
<dbReference type="OrthoDB" id="10035972at2759"/>
<keyword evidence="4" id="KW-1185">Reference proteome</keyword>
<keyword evidence="1" id="KW-0175">Coiled coil</keyword>
<reference evidence="2" key="1">
    <citation type="submission" date="2021-02" db="EMBL/GenBank/DDBJ databases">
        <authorList>
            <person name="Nowell W R."/>
        </authorList>
    </citation>
    <scope>NUCLEOTIDE SEQUENCE</scope>
</reference>
<name>A0A815YWT5_9BILA</name>
<evidence type="ECO:0000313" key="3">
    <source>
        <dbReference type="EMBL" id="CAF1670805.1"/>
    </source>
</evidence>
<dbReference type="Proteomes" id="UP000663832">
    <property type="component" value="Unassembled WGS sequence"/>
</dbReference>
<dbReference type="EMBL" id="CAJNOI010006122">
    <property type="protein sequence ID" value="CAF1574915.1"/>
    <property type="molecule type" value="Genomic_DNA"/>
</dbReference>